<feature type="transmembrane region" description="Helical" evidence="5">
    <location>
        <begin position="171"/>
        <end position="189"/>
    </location>
</feature>
<evidence type="ECO:0000256" key="5">
    <source>
        <dbReference type="HAMAP-Rule" id="MF_00189"/>
    </source>
</evidence>
<protein>
    <recommendedName>
        <fullName evidence="5">Inner membrane-spanning protein YciB</fullName>
    </recommendedName>
</protein>
<dbReference type="PANTHER" id="PTHR36917">
    <property type="entry name" value="INTRACELLULAR SEPTATION PROTEIN A-RELATED"/>
    <property type="match status" value="1"/>
</dbReference>
<keyword evidence="4 5" id="KW-0472">Membrane</keyword>
<organism evidence="6 7">
    <name type="scientific">Tepidiphilus thermophilus</name>
    <dbReference type="NCBI Taxonomy" id="876478"/>
    <lineage>
        <taxon>Bacteria</taxon>
        <taxon>Pseudomonadati</taxon>
        <taxon>Pseudomonadota</taxon>
        <taxon>Hydrogenophilia</taxon>
        <taxon>Hydrogenophilales</taxon>
        <taxon>Hydrogenophilaceae</taxon>
        <taxon>Tepidiphilus</taxon>
    </lineage>
</organism>
<dbReference type="PANTHER" id="PTHR36917:SF1">
    <property type="entry name" value="INNER MEMBRANE-SPANNING PROTEIN YCIB"/>
    <property type="match status" value="1"/>
</dbReference>
<gene>
    <name evidence="5" type="primary">yciB</name>
    <name evidence="6" type="ORF">Ga0061068_102241</name>
</gene>
<name>A0A0K6ISE1_9PROT</name>
<reference evidence="7" key="1">
    <citation type="submission" date="2015-08" db="EMBL/GenBank/DDBJ databases">
        <authorList>
            <person name="Babu N.S."/>
            <person name="Beckwith C.J."/>
            <person name="Beseler K.G."/>
            <person name="Brison A."/>
            <person name="Carone J.V."/>
            <person name="Caskin T.P."/>
            <person name="Diamond M."/>
            <person name="Durham M.E."/>
            <person name="Foxe J.M."/>
            <person name="Go M."/>
            <person name="Henderson B.A."/>
            <person name="Jones I.B."/>
            <person name="McGettigan J.A."/>
            <person name="Micheletti S.J."/>
            <person name="Nasrallah M.E."/>
            <person name="Ortiz D."/>
            <person name="Piller C.R."/>
            <person name="Privatt S.R."/>
            <person name="Schneider S.L."/>
            <person name="Sharp S."/>
            <person name="Smith T.C."/>
            <person name="Stanton J.D."/>
            <person name="Ullery H.E."/>
            <person name="Wilson R.J."/>
            <person name="Serrano M.G."/>
            <person name="Buck G."/>
            <person name="Lee V."/>
            <person name="Wang Y."/>
            <person name="Carvalho R."/>
            <person name="Voegtly L."/>
            <person name="Shi R."/>
            <person name="Duckworth R."/>
            <person name="Johnson A."/>
            <person name="Loviza R."/>
            <person name="Walstead R."/>
            <person name="Shah Z."/>
            <person name="Kiflezghi M."/>
            <person name="Wade K."/>
            <person name="Ball S.L."/>
            <person name="Bradley K.W."/>
            <person name="Asai D.J."/>
            <person name="Bowman C.A."/>
            <person name="Russell D.A."/>
            <person name="Pope W.H."/>
            <person name="Jacobs-Sera D."/>
            <person name="Hendrix R.W."/>
            <person name="Hatfull G.F."/>
        </authorList>
    </citation>
    <scope>NUCLEOTIDE SEQUENCE [LARGE SCALE GENOMIC DNA]</scope>
    <source>
        <strain evidence="7">JCM 19170</strain>
    </source>
</reference>
<keyword evidence="2 5" id="KW-0812">Transmembrane</keyword>
<dbReference type="AlphaFoldDB" id="A0A0K6ISE1"/>
<evidence type="ECO:0000256" key="1">
    <source>
        <dbReference type="ARBA" id="ARBA00022475"/>
    </source>
</evidence>
<proteinExistence type="inferred from homology"/>
<dbReference type="Proteomes" id="UP000182108">
    <property type="component" value="Unassembled WGS sequence"/>
</dbReference>
<dbReference type="Pfam" id="PF04279">
    <property type="entry name" value="IspA"/>
    <property type="match status" value="1"/>
</dbReference>
<accession>A0A0K6ISE1</accession>
<keyword evidence="5" id="KW-0997">Cell inner membrane</keyword>
<dbReference type="InterPro" id="IPR006008">
    <property type="entry name" value="YciB"/>
</dbReference>
<dbReference type="OrthoDB" id="9788219at2"/>
<comment type="similarity">
    <text evidence="5">Belongs to the YciB family.</text>
</comment>
<comment type="function">
    <text evidence="5">Plays a role in cell envelope biogenesis, maintenance of cell envelope integrity and membrane homeostasis.</text>
</comment>
<sequence>MKLLFDLFPVLVFFLAYRLAGFFPDALAPLGMAMGASPSTLPLAIATAATMLATAAQILALRLRRRPVDRMLWVSFVLVTVLGGATLFLHDPAFIQWKPTALYWSFAAALIGARFLRRNLIRSAMQAQLRLPDPVWARLSDLWSGFFLAMGALNLYVAWHYSETVWVNFKLFGTLGAMLLFVLAQSLWLSRHLEEERSDA</sequence>
<dbReference type="GO" id="GO:0005886">
    <property type="term" value="C:plasma membrane"/>
    <property type="evidence" value="ECO:0007669"/>
    <property type="project" value="UniProtKB-SubCell"/>
</dbReference>
<dbReference type="NCBIfam" id="NF001325">
    <property type="entry name" value="PRK00259.1-3"/>
    <property type="match status" value="1"/>
</dbReference>
<keyword evidence="7" id="KW-1185">Reference proteome</keyword>
<evidence type="ECO:0000256" key="2">
    <source>
        <dbReference type="ARBA" id="ARBA00022692"/>
    </source>
</evidence>
<dbReference type="RefSeq" id="WP_055422948.1">
    <property type="nucleotide sequence ID" value="NZ_CYHH01000002.1"/>
</dbReference>
<evidence type="ECO:0000256" key="3">
    <source>
        <dbReference type="ARBA" id="ARBA00022989"/>
    </source>
</evidence>
<keyword evidence="3 5" id="KW-1133">Transmembrane helix</keyword>
<feature type="transmembrane region" description="Helical" evidence="5">
    <location>
        <begin position="142"/>
        <end position="159"/>
    </location>
</feature>
<evidence type="ECO:0000313" key="7">
    <source>
        <dbReference type="Proteomes" id="UP000182108"/>
    </source>
</evidence>
<feature type="transmembrane region" description="Helical" evidence="5">
    <location>
        <begin position="44"/>
        <end position="63"/>
    </location>
</feature>
<dbReference type="EMBL" id="CYHH01000002">
    <property type="protein sequence ID" value="CUB05999.1"/>
    <property type="molecule type" value="Genomic_DNA"/>
</dbReference>
<comment type="caution">
    <text evidence="5">Lacks conserved residue(s) required for the propagation of feature annotation.</text>
</comment>
<evidence type="ECO:0000256" key="4">
    <source>
        <dbReference type="ARBA" id="ARBA00023136"/>
    </source>
</evidence>
<dbReference type="HAMAP" id="MF_00189">
    <property type="entry name" value="YciB"/>
    <property type="match status" value="1"/>
</dbReference>
<evidence type="ECO:0000313" key="6">
    <source>
        <dbReference type="EMBL" id="CUB05999.1"/>
    </source>
</evidence>
<feature type="transmembrane region" description="Helical" evidence="5">
    <location>
        <begin position="70"/>
        <end position="89"/>
    </location>
</feature>
<keyword evidence="1 5" id="KW-1003">Cell membrane</keyword>
<comment type="subcellular location">
    <subcellularLocation>
        <location evidence="5">Cell inner membrane</location>
        <topology evidence="5">Multi-pass membrane protein</topology>
    </subcellularLocation>
</comment>